<accession>A0ABN0AZT0</accession>
<reference evidence="6 7" key="1">
    <citation type="submission" date="2010-08" db="EMBL/GenBank/DDBJ databases">
        <authorList>
            <person name="Durkin A.S."/>
            <person name="Madupu R."/>
            <person name="Torralba M."/>
            <person name="Gillis M."/>
            <person name="Methe B."/>
            <person name="Sutton G."/>
            <person name="Nelson K.E."/>
        </authorList>
    </citation>
    <scope>NUCLEOTIDE SEQUENCE [LARGE SCALE GENOMIC DNA]</scope>
    <source>
        <strain evidence="6 7">PB189-T1-4</strain>
    </source>
</reference>
<feature type="domain" description="4Fe-4S ferredoxin-type" evidence="5">
    <location>
        <begin position="96"/>
        <end position="125"/>
    </location>
</feature>
<dbReference type="PANTHER" id="PTHR43687">
    <property type="entry name" value="ADENYLYLSULFATE REDUCTASE, BETA SUBUNIT"/>
    <property type="match status" value="1"/>
</dbReference>
<feature type="domain" description="4Fe-4S ferredoxin-type" evidence="5">
    <location>
        <begin position="327"/>
        <end position="356"/>
    </location>
</feature>
<dbReference type="PANTHER" id="PTHR43687:SF1">
    <property type="entry name" value="FERREDOXIN III"/>
    <property type="match status" value="1"/>
</dbReference>
<evidence type="ECO:0000313" key="6">
    <source>
        <dbReference type="EMBL" id="EFL43965.1"/>
    </source>
</evidence>
<proteinExistence type="predicted"/>
<dbReference type="PROSITE" id="PS00198">
    <property type="entry name" value="4FE4S_FER_1"/>
    <property type="match status" value="2"/>
</dbReference>
<dbReference type="RefSeq" id="WP_006304327.1">
    <property type="nucleotide sequence ID" value="NZ_AEDQ01000023.1"/>
</dbReference>
<protein>
    <submittedName>
        <fullName evidence="6">4Fe-4S binding domain protein</fullName>
    </submittedName>
</protein>
<dbReference type="PROSITE" id="PS51379">
    <property type="entry name" value="4FE4S_FER_2"/>
    <property type="match status" value="3"/>
</dbReference>
<dbReference type="SUPFAM" id="SSF54862">
    <property type="entry name" value="4Fe-4S ferredoxins"/>
    <property type="match status" value="2"/>
</dbReference>
<evidence type="ECO:0000259" key="5">
    <source>
        <dbReference type="PROSITE" id="PS51379"/>
    </source>
</evidence>
<evidence type="ECO:0000256" key="1">
    <source>
        <dbReference type="ARBA" id="ARBA00022485"/>
    </source>
</evidence>
<dbReference type="EMBL" id="AEDQ01000023">
    <property type="protein sequence ID" value="EFL43965.1"/>
    <property type="molecule type" value="Genomic_DNA"/>
</dbReference>
<organism evidence="6 7">
    <name type="scientific">Fannyhessea vaginae PB189-T1-4</name>
    <dbReference type="NCBI Taxonomy" id="866774"/>
    <lineage>
        <taxon>Bacteria</taxon>
        <taxon>Bacillati</taxon>
        <taxon>Actinomycetota</taxon>
        <taxon>Coriobacteriia</taxon>
        <taxon>Coriobacteriales</taxon>
        <taxon>Atopobiaceae</taxon>
        <taxon>Fannyhessea</taxon>
    </lineage>
</organism>
<name>A0ABN0AZT0_9ACTN</name>
<gene>
    <name evidence="6" type="ORF">HMPREF9248_0853</name>
</gene>
<dbReference type="InterPro" id="IPR017900">
    <property type="entry name" value="4Fe4S_Fe_S_CS"/>
</dbReference>
<dbReference type="InterPro" id="IPR017896">
    <property type="entry name" value="4Fe4S_Fe-S-bd"/>
</dbReference>
<feature type="domain" description="4Fe-4S ferredoxin-type" evidence="5">
    <location>
        <begin position="357"/>
        <end position="386"/>
    </location>
</feature>
<comment type="caution">
    <text evidence="6">The sequence shown here is derived from an EMBL/GenBank/DDBJ whole genome shotgun (WGS) entry which is preliminary data.</text>
</comment>
<sequence>MSDKRDMLDELIDIRQDWAALSNPLSTITKVMTGQAEPQTPYNPSDYKERPRVNSMFCLNVCAASTEKNDDIPLPTTTTCSACMAVCPVDAITIEGTTVRVSDDCRMCGLCTMVCPTETFLVQRLMAKSLYDSIARAASMFETCYVTCTRALGRKPYDNEIVLPCVGAVPRDVWIALLAEYSNISVFLPLGVCDRCKTTTGEEAYCNEIGAAEEFMDSSLGMEVDAKALSHELSRAFKRQEFMGDVARAGQSLLAAQNPVIAGVQAVTKKLQQHSNELYELQCTLENALGDSTTSHTRRILTQKRKLLLGVIQKNPALANRCSESMQVPVCNQTACTACLACVRVCPEHACNIDEHGRFSVEGAYCLNCSACAIICPEQCLEMKPGDVQELVVRDPEAERLKRQKALRQQHVREVKTKGKQVVNAVLNSISHMDDE</sequence>
<evidence type="ECO:0000256" key="3">
    <source>
        <dbReference type="ARBA" id="ARBA00023004"/>
    </source>
</evidence>
<dbReference type="Proteomes" id="UP000004431">
    <property type="component" value="Unassembled WGS sequence"/>
</dbReference>
<evidence type="ECO:0000256" key="4">
    <source>
        <dbReference type="ARBA" id="ARBA00023014"/>
    </source>
</evidence>
<keyword evidence="1" id="KW-0004">4Fe-4S</keyword>
<keyword evidence="7" id="KW-1185">Reference proteome</keyword>
<evidence type="ECO:0000256" key="2">
    <source>
        <dbReference type="ARBA" id="ARBA00022723"/>
    </source>
</evidence>
<evidence type="ECO:0000313" key="7">
    <source>
        <dbReference type="Proteomes" id="UP000004431"/>
    </source>
</evidence>
<dbReference type="Gene3D" id="3.30.70.20">
    <property type="match status" value="2"/>
</dbReference>
<dbReference type="InterPro" id="IPR050572">
    <property type="entry name" value="Fe-S_Ferredoxin"/>
</dbReference>
<keyword evidence="3" id="KW-0408">Iron</keyword>
<keyword evidence="2" id="KW-0479">Metal-binding</keyword>
<keyword evidence="4" id="KW-0411">Iron-sulfur</keyword>